<evidence type="ECO:0000256" key="6">
    <source>
        <dbReference type="ARBA" id="ARBA00022692"/>
    </source>
</evidence>
<feature type="transmembrane region" description="Helical" evidence="9">
    <location>
        <begin position="106"/>
        <end position="127"/>
    </location>
</feature>
<keyword evidence="5" id="KW-0592">Phosphate transport</keyword>
<dbReference type="GO" id="GO:0005315">
    <property type="term" value="F:phosphate transmembrane transporter activity"/>
    <property type="evidence" value="ECO:0007669"/>
    <property type="project" value="InterPro"/>
</dbReference>
<evidence type="ECO:0000313" key="12">
    <source>
        <dbReference type="Proteomes" id="UP000244066"/>
    </source>
</evidence>
<keyword evidence="4 9" id="KW-1003">Cell membrane</keyword>
<dbReference type="NCBIfam" id="TIGR00974">
    <property type="entry name" value="3a0107s02c"/>
    <property type="match status" value="1"/>
</dbReference>
<dbReference type="CDD" id="cd06261">
    <property type="entry name" value="TM_PBP2"/>
    <property type="match status" value="1"/>
</dbReference>
<dbReference type="Pfam" id="PF00528">
    <property type="entry name" value="BPD_transp_1"/>
    <property type="match status" value="1"/>
</dbReference>
<dbReference type="InterPro" id="IPR005672">
    <property type="entry name" value="Phosphate_PstA"/>
</dbReference>
<name>A0A2R7Y5F5_9ARCH</name>
<comment type="similarity">
    <text evidence="2 9">Belongs to the binding-protein-dependent transport system permease family. CysTW subfamily.</text>
</comment>
<evidence type="ECO:0000256" key="5">
    <source>
        <dbReference type="ARBA" id="ARBA00022592"/>
    </source>
</evidence>
<evidence type="ECO:0000256" key="2">
    <source>
        <dbReference type="ARBA" id="ARBA00007069"/>
    </source>
</evidence>
<organism evidence="11 12">
    <name type="scientific">Candidatus Terraquivivens tikiterensis</name>
    <dbReference type="NCBI Taxonomy" id="1980982"/>
    <lineage>
        <taxon>Archaea</taxon>
        <taxon>Nitrososphaerota</taxon>
        <taxon>Candidatus Wolframiiraptoraceae</taxon>
        <taxon>Candidatus Terraquivivens</taxon>
    </lineage>
</organism>
<dbReference type="InterPro" id="IPR035906">
    <property type="entry name" value="MetI-like_sf"/>
</dbReference>
<keyword evidence="6 9" id="KW-0812">Transmembrane</keyword>
<feature type="transmembrane region" description="Helical" evidence="9">
    <location>
        <begin position="71"/>
        <end position="94"/>
    </location>
</feature>
<comment type="subcellular location">
    <subcellularLocation>
        <location evidence="1 9">Cell membrane</location>
        <topology evidence="1 9">Multi-pass membrane protein</topology>
    </subcellularLocation>
</comment>
<keyword evidence="3" id="KW-0813">Transport</keyword>
<feature type="transmembrane region" description="Helical" evidence="9">
    <location>
        <begin position="254"/>
        <end position="274"/>
    </location>
</feature>
<gene>
    <name evidence="11" type="ORF">B9J98_03780</name>
</gene>
<feature type="transmembrane region" description="Helical" evidence="9">
    <location>
        <begin position="189"/>
        <end position="210"/>
    </location>
</feature>
<dbReference type="PANTHER" id="PTHR42922:SF1">
    <property type="entry name" value="PHOSPHATE TRANSPORT SYSTEM PERMEASE PROTEIN PSTA"/>
    <property type="match status" value="1"/>
</dbReference>
<accession>A0A2R7Y5F5</accession>
<dbReference type="InterPro" id="IPR051408">
    <property type="entry name" value="Phosphate_transprt_permease"/>
</dbReference>
<evidence type="ECO:0000256" key="7">
    <source>
        <dbReference type="ARBA" id="ARBA00022989"/>
    </source>
</evidence>
<comment type="caution">
    <text evidence="11">The sequence shown here is derived from an EMBL/GenBank/DDBJ whole genome shotgun (WGS) entry which is preliminary data.</text>
</comment>
<dbReference type="Gene3D" id="1.10.3720.10">
    <property type="entry name" value="MetI-like"/>
    <property type="match status" value="1"/>
</dbReference>
<feature type="transmembrane region" description="Helical" evidence="9">
    <location>
        <begin position="133"/>
        <end position="157"/>
    </location>
</feature>
<sequence length="285" mass="30532">MSLKKLRDALYTGLAYLSLLLLAVPLAWILFECIVRGGAYILSRPVEFFTDIGRPPGVGGGGIGHAIQGSLYMLGLALLIGVPVGMLAGIYMAERRDSPIAKAARFVSDILVEFPTILVGIVTYAFLVSKVTGLLATGPAAFAASFALAMIMIPIVARSVETAFLTIPNEVREGAYALGLLDRQTVFRVLLPAVRAGVMTAVLIGLAKIAGESAPIIVTNGISNFWFSKWTEPAPSIPVLIYVYGLSPFKEWQAQAWAASLILLLLIMGVGFLARRFTKKMWTGA</sequence>
<protein>
    <recommendedName>
        <fullName evidence="9">Phosphate transport system permease protein PstA</fullName>
    </recommendedName>
</protein>
<evidence type="ECO:0000256" key="3">
    <source>
        <dbReference type="ARBA" id="ARBA00022448"/>
    </source>
</evidence>
<evidence type="ECO:0000256" key="1">
    <source>
        <dbReference type="ARBA" id="ARBA00004651"/>
    </source>
</evidence>
<dbReference type="InterPro" id="IPR000515">
    <property type="entry name" value="MetI-like"/>
</dbReference>
<evidence type="ECO:0000259" key="10">
    <source>
        <dbReference type="PROSITE" id="PS50928"/>
    </source>
</evidence>
<evidence type="ECO:0000256" key="4">
    <source>
        <dbReference type="ARBA" id="ARBA00022475"/>
    </source>
</evidence>
<dbReference type="EMBL" id="NDWU01000007">
    <property type="protein sequence ID" value="PUA32703.1"/>
    <property type="molecule type" value="Genomic_DNA"/>
</dbReference>
<dbReference type="SUPFAM" id="SSF161098">
    <property type="entry name" value="MetI-like"/>
    <property type="match status" value="1"/>
</dbReference>
<feature type="transmembrane region" description="Helical" evidence="9">
    <location>
        <begin position="9"/>
        <end position="31"/>
    </location>
</feature>
<reference evidence="11 12" key="1">
    <citation type="submission" date="2017-04" db="EMBL/GenBank/DDBJ databases">
        <title>Draft Aigarchaeota genome from a New Zealand hot spring.</title>
        <authorList>
            <person name="Reysenbach A.-L."/>
            <person name="Donaho J.A."/>
            <person name="Gerhart J."/>
            <person name="Kelley J.F."/>
            <person name="Kouba K."/>
            <person name="Podar M."/>
            <person name="Stott M."/>
        </authorList>
    </citation>
    <scope>NUCLEOTIDE SEQUENCE [LARGE SCALE GENOMIC DNA]</scope>
    <source>
        <strain evidence="11">NZ13_MG1</strain>
    </source>
</reference>
<evidence type="ECO:0000256" key="9">
    <source>
        <dbReference type="RuleBase" id="RU363043"/>
    </source>
</evidence>
<dbReference type="AlphaFoldDB" id="A0A2R7Y5F5"/>
<keyword evidence="7 9" id="KW-1133">Transmembrane helix</keyword>
<proteinExistence type="inferred from homology"/>
<dbReference type="PANTHER" id="PTHR42922">
    <property type="entry name" value="PHOSPHATE TRANSPORT SYSTEM PERMEASE PROTEIN PSTA"/>
    <property type="match status" value="1"/>
</dbReference>
<dbReference type="Proteomes" id="UP000244066">
    <property type="component" value="Unassembled WGS sequence"/>
</dbReference>
<feature type="domain" description="ABC transmembrane type-1" evidence="10">
    <location>
        <begin position="67"/>
        <end position="274"/>
    </location>
</feature>
<keyword evidence="8 9" id="KW-0472">Membrane</keyword>
<dbReference type="PROSITE" id="PS50928">
    <property type="entry name" value="ABC_TM1"/>
    <property type="match status" value="1"/>
</dbReference>
<dbReference type="GO" id="GO:0035435">
    <property type="term" value="P:phosphate ion transmembrane transport"/>
    <property type="evidence" value="ECO:0007669"/>
    <property type="project" value="InterPro"/>
</dbReference>
<evidence type="ECO:0000256" key="8">
    <source>
        <dbReference type="ARBA" id="ARBA00023136"/>
    </source>
</evidence>
<evidence type="ECO:0000313" key="11">
    <source>
        <dbReference type="EMBL" id="PUA32703.1"/>
    </source>
</evidence>
<dbReference type="GO" id="GO:0005886">
    <property type="term" value="C:plasma membrane"/>
    <property type="evidence" value="ECO:0007669"/>
    <property type="project" value="UniProtKB-SubCell"/>
</dbReference>